<gene>
    <name evidence="1" type="ORF">C8A05DRAFT_15096</name>
</gene>
<evidence type="ECO:0008006" key="3">
    <source>
        <dbReference type="Google" id="ProtNLM"/>
    </source>
</evidence>
<accession>A0AAN6RU70</accession>
<reference evidence="1" key="2">
    <citation type="submission" date="2023-05" db="EMBL/GenBank/DDBJ databases">
        <authorList>
            <consortium name="Lawrence Berkeley National Laboratory"/>
            <person name="Steindorff A."/>
            <person name="Hensen N."/>
            <person name="Bonometti L."/>
            <person name="Westerberg I."/>
            <person name="Brannstrom I.O."/>
            <person name="Guillou S."/>
            <person name="Cros-Aarteil S."/>
            <person name="Calhoun S."/>
            <person name="Haridas S."/>
            <person name="Kuo A."/>
            <person name="Mondo S."/>
            <person name="Pangilinan J."/>
            <person name="Riley R."/>
            <person name="Labutti K."/>
            <person name="Andreopoulos B."/>
            <person name="Lipzen A."/>
            <person name="Chen C."/>
            <person name="Yanf M."/>
            <person name="Daum C."/>
            <person name="Ng V."/>
            <person name="Clum A."/>
            <person name="Ohm R."/>
            <person name="Martin F."/>
            <person name="Silar P."/>
            <person name="Natvig D."/>
            <person name="Lalanne C."/>
            <person name="Gautier V."/>
            <person name="Ament-Velasquez S.L."/>
            <person name="Kruys A."/>
            <person name="Hutchinson M.I."/>
            <person name="Powell A.J."/>
            <person name="Barry K."/>
            <person name="Miller A.N."/>
            <person name="Grigoriev I.V."/>
            <person name="Debuchy R."/>
            <person name="Gladieux P."/>
            <person name="Thoren M.H."/>
            <person name="Johannesson H."/>
        </authorList>
    </citation>
    <scope>NUCLEOTIDE SEQUENCE</scope>
    <source>
        <strain evidence="1">CBS 103.79</strain>
    </source>
</reference>
<reference evidence="1" key="1">
    <citation type="journal article" date="2023" name="Mol. Phylogenet. Evol.">
        <title>Genome-scale phylogeny and comparative genomics of the fungal order Sordariales.</title>
        <authorList>
            <person name="Hensen N."/>
            <person name="Bonometti L."/>
            <person name="Westerberg I."/>
            <person name="Brannstrom I.O."/>
            <person name="Guillou S."/>
            <person name="Cros-Aarteil S."/>
            <person name="Calhoun S."/>
            <person name="Haridas S."/>
            <person name="Kuo A."/>
            <person name="Mondo S."/>
            <person name="Pangilinan J."/>
            <person name="Riley R."/>
            <person name="LaButti K."/>
            <person name="Andreopoulos B."/>
            <person name="Lipzen A."/>
            <person name="Chen C."/>
            <person name="Yan M."/>
            <person name="Daum C."/>
            <person name="Ng V."/>
            <person name="Clum A."/>
            <person name="Steindorff A."/>
            <person name="Ohm R.A."/>
            <person name="Martin F."/>
            <person name="Silar P."/>
            <person name="Natvig D.O."/>
            <person name="Lalanne C."/>
            <person name="Gautier V."/>
            <person name="Ament-Velasquez S.L."/>
            <person name="Kruys A."/>
            <person name="Hutchinson M.I."/>
            <person name="Powell A.J."/>
            <person name="Barry K."/>
            <person name="Miller A.N."/>
            <person name="Grigoriev I.V."/>
            <person name="Debuchy R."/>
            <person name="Gladieux P."/>
            <person name="Hiltunen Thoren M."/>
            <person name="Johannesson H."/>
        </authorList>
    </citation>
    <scope>NUCLEOTIDE SEQUENCE</scope>
    <source>
        <strain evidence="1">CBS 103.79</strain>
    </source>
</reference>
<sequence length="649" mass="73414">MEPPWTSTPLATAYSALGAINERIDVVERDMCRVICAGERHLESVHFESCWLDDLRILYGPRECGGTCGHESLEQSGWWKRITSDGPVGALDAMVAAVKGCRASRKILEDSQRRLRIEINNLWRPKLTHQRLLDLPDELLLTIFETMGPATIRNLDDDVPPPMYYCGRTSAPDIRSIRLVCRRFSELAAGLLVRLVRVYPTGESLARFDAISRHPTISKGIRGVLVVLHFYHPQYEDFESFAEFHSYDIYDHRKRFETDTDRRYMSDEEMETGSMYDYEDKTELIERAEIVRKILALLPDTTDECEGEERLEHMRRLQVDELHRPRILQIHEEFQRRFQEAEHLVDSGAFAQTVGAAMARLPGPLELGFGDADFVRPRQLMVDYGDDIWDAVHRHMLQPITALHCNILKLDAFSYGLVPGVIAAAARAGASPCALRLDFTNLWDPTDLDPSPDARRAITSGMPKLHEFSFSYVDYAEYGGIPAESVSGNLNAFLAACLDVPNLRRIHVDLGRHSISEPTLDMAEILGTRPRLGLTDLSLRGFVLRLPYLVQLLHNLPERLERLHLEGVCLQDGTWQEAVEVLRTKTYGWLFIGDVSGAEVEGMLPEAYEATFGLWGPVGQQVSLCTVYITSDDPGMVNPVLALQDTMFD</sequence>
<evidence type="ECO:0000313" key="1">
    <source>
        <dbReference type="EMBL" id="KAK3902914.1"/>
    </source>
</evidence>
<proteinExistence type="predicted"/>
<dbReference type="AlphaFoldDB" id="A0AAN6RU70"/>
<dbReference type="Proteomes" id="UP001303889">
    <property type="component" value="Unassembled WGS sequence"/>
</dbReference>
<keyword evidence="2" id="KW-1185">Reference proteome</keyword>
<protein>
    <recommendedName>
        <fullName evidence="3">F-box domain-containing protein</fullName>
    </recommendedName>
</protein>
<dbReference type="EMBL" id="MU855480">
    <property type="protein sequence ID" value="KAK3902914.1"/>
    <property type="molecule type" value="Genomic_DNA"/>
</dbReference>
<name>A0AAN6RU70_9PEZI</name>
<organism evidence="1 2">
    <name type="scientific">Staphylotrichum tortipilum</name>
    <dbReference type="NCBI Taxonomy" id="2831512"/>
    <lineage>
        <taxon>Eukaryota</taxon>
        <taxon>Fungi</taxon>
        <taxon>Dikarya</taxon>
        <taxon>Ascomycota</taxon>
        <taxon>Pezizomycotina</taxon>
        <taxon>Sordariomycetes</taxon>
        <taxon>Sordariomycetidae</taxon>
        <taxon>Sordariales</taxon>
        <taxon>Chaetomiaceae</taxon>
        <taxon>Staphylotrichum</taxon>
    </lineage>
</organism>
<comment type="caution">
    <text evidence="1">The sequence shown here is derived from an EMBL/GenBank/DDBJ whole genome shotgun (WGS) entry which is preliminary data.</text>
</comment>
<evidence type="ECO:0000313" key="2">
    <source>
        <dbReference type="Proteomes" id="UP001303889"/>
    </source>
</evidence>